<name>A0A4V3WQ27_CAMSN</name>
<keyword evidence="9" id="KW-1185">Reference proteome</keyword>
<keyword evidence="5 6" id="KW-0472">Membrane</keyword>
<dbReference type="InterPro" id="IPR037185">
    <property type="entry name" value="EmrE-like"/>
</dbReference>
<organism evidence="8 9">
    <name type="scientific">Camellia sinensis var. sinensis</name>
    <name type="common">China tea</name>
    <dbReference type="NCBI Taxonomy" id="542762"/>
    <lineage>
        <taxon>Eukaryota</taxon>
        <taxon>Viridiplantae</taxon>
        <taxon>Streptophyta</taxon>
        <taxon>Embryophyta</taxon>
        <taxon>Tracheophyta</taxon>
        <taxon>Spermatophyta</taxon>
        <taxon>Magnoliopsida</taxon>
        <taxon>eudicotyledons</taxon>
        <taxon>Gunneridae</taxon>
        <taxon>Pentapetalae</taxon>
        <taxon>asterids</taxon>
        <taxon>Ericales</taxon>
        <taxon>Theaceae</taxon>
        <taxon>Camellia</taxon>
    </lineage>
</organism>
<feature type="transmembrane region" description="Helical" evidence="6">
    <location>
        <begin position="190"/>
        <end position="211"/>
    </location>
</feature>
<feature type="transmembrane region" description="Helical" evidence="6">
    <location>
        <begin position="113"/>
        <end position="131"/>
    </location>
</feature>
<dbReference type="Pfam" id="PF00892">
    <property type="entry name" value="EamA"/>
    <property type="match status" value="1"/>
</dbReference>
<keyword evidence="4 6" id="KW-1133">Transmembrane helix</keyword>
<accession>A0A4V3WQ27</accession>
<feature type="transmembrane region" description="Helical" evidence="6">
    <location>
        <begin position="158"/>
        <end position="178"/>
    </location>
</feature>
<evidence type="ECO:0000256" key="2">
    <source>
        <dbReference type="ARBA" id="ARBA00007635"/>
    </source>
</evidence>
<evidence type="ECO:0000256" key="6">
    <source>
        <dbReference type="RuleBase" id="RU363077"/>
    </source>
</evidence>
<comment type="similarity">
    <text evidence="2 6">Belongs to the drug/metabolite transporter (DMT) superfamily. Plant drug/metabolite exporter (P-DME) (TC 2.A.7.4) family.</text>
</comment>
<dbReference type="EMBL" id="SDRB02002903">
    <property type="protein sequence ID" value="THG18667.1"/>
    <property type="molecule type" value="Genomic_DNA"/>
</dbReference>
<evidence type="ECO:0000259" key="7">
    <source>
        <dbReference type="Pfam" id="PF00892"/>
    </source>
</evidence>
<feature type="transmembrane region" description="Helical" evidence="6">
    <location>
        <begin position="6"/>
        <end position="26"/>
    </location>
</feature>
<feature type="transmembrane region" description="Helical" evidence="6">
    <location>
        <begin position="38"/>
        <end position="58"/>
    </location>
</feature>
<evidence type="ECO:0000313" key="9">
    <source>
        <dbReference type="Proteomes" id="UP000306102"/>
    </source>
</evidence>
<protein>
    <recommendedName>
        <fullName evidence="6">WAT1-related protein</fullName>
    </recommendedName>
</protein>
<keyword evidence="3 6" id="KW-0812">Transmembrane</keyword>
<proteinExistence type="inferred from homology"/>
<dbReference type="InterPro" id="IPR000620">
    <property type="entry name" value="EamA_dom"/>
</dbReference>
<feature type="transmembrane region" description="Helical" evidence="6">
    <location>
        <begin position="78"/>
        <end position="101"/>
    </location>
</feature>
<feature type="transmembrane region" description="Helical" evidence="6">
    <location>
        <begin position="254"/>
        <end position="275"/>
    </location>
</feature>
<feature type="transmembrane region" description="Helical" evidence="6">
    <location>
        <begin position="226"/>
        <end position="247"/>
    </location>
</feature>
<dbReference type="Proteomes" id="UP000306102">
    <property type="component" value="Unassembled WGS sequence"/>
</dbReference>
<dbReference type="InterPro" id="IPR030184">
    <property type="entry name" value="WAT1-related"/>
</dbReference>
<gene>
    <name evidence="8" type="ORF">TEA_005346</name>
</gene>
<evidence type="ECO:0000256" key="4">
    <source>
        <dbReference type="ARBA" id="ARBA00022989"/>
    </source>
</evidence>
<dbReference type="SUPFAM" id="SSF103481">
    <property type="entry name" value="Multidrug resistance efflux transporter EmrE"/>
    <property type="match status" value="2"/>
</dbReference>
<reference evidence="8 9" key="1">
    <citation type="journal article" date="2018" name="Proc. Natl. Acad. Sci. U.S.A.">
        <title>Draft genome sequence of Camellia sinensis var. sinensis provides insights into the evolution of the tea genome and tea quality.</title>
        <authorList>
            <person name="Wei C."/>
            <person name="Yang H."/>
            <person name="Wang S."/>
            <person name="Zhao J."/>
            <person name="Liu C."/>
            <person name="Gao L."/>
            <person name="Xia E."/>
            <person name="Lu Y."/>
            <person name="Tai Y."/>
            <person name="She G."/>
            <person name="Sun J."/>
            <person name="Cao H."/>
            <person name="Tong W."/>
            <person name="Gao Q."/>
            <person name="Li Y."/>
            <person name="Deng W."/>
            <person name="Jiang X."/>
            <person name="Wang W."/>
            <person name="Chen Q."/>
            <person name="Zhang S."/>
            <person name="Li H."/>
            <person name="Wu J."/>
            <person name="Wang P."/>
            <person name="Li P."/>
            <person name="Shi C."/>
            <person name="Zheng F."/>
            <person name="Jian J."/>
            <person name="Huang B."/>
            <person name="Shan D."/>
            <person name="Shi M."/>
            <person name="Fang C."/>
            <person name="Yue Y."/>
            <person name="Li F."/>
            <person name="Li D."/>
            <person name="Wei S."/>
            <person name="Han B."/>
            <person name="Jiang C."/>
            <person name="Yin Y."/>
            <person name="Xia T."/>
            <person name="Zhang Z."/>
            <person name="Bennetzen J.L."/>
            <person name="Zhao S."/>
            <person name="Wan X."/>
        </authorList>
    </citation>
    <scope>NUCLEOTIDE SEQUENCE [LARGE SCALE GENOMIC DNA]</scope>
    <source>
        <strain evidence="9">cv. Shuchazao</strain>
        <tissue evidence="8">Leaf</tissue>
    </source>
</reference>
<dbReference type="PANTHER" id="PTHR31218">
    <property type="entry name" value="WAT1-RELATED PROTEIN"/>
    <property type="match status" value="1"/>
</dbReference>
<comment type="subcellular location">
    <subcellularLocation>
        <location evidence="1 6">Membrane</location>
        <topology evidence="1 6">Multi-pass membrane protein</topology>
    </subcellularLocation>
</comment>
<sequence>MDCCEKWKPFAAMVAVDFALAVVNILLKKVLNEGVNHLLIVTYRQSISAIFLSPIAFFWERSTLTQYFFLLGLQHTSATFTCAFINMVPVNTFIMALPFGLEKVNTKSKSGRAKVLGMVVSIGGALVLTLYKGMPLTKSPPETIGTMVQKTEHANKRWLIGSVVLSAGSLTWSSWFLLQARIGKRYPCQYSSTAIMSIFSAIQSAILGLIIDRNVSNWIVKGKFEISSLIYAGMVGSGLCYVVMSWCVKKRGPVFTAAFSPFIQAFVAIFDISILHEQIHLGSVLGSTFVVVGMYILLWGKSNEADNFIIKDAPTMKGDEDSNIQLSCVIPVTVTADQQCSVLVQSFAGFGSVLVC</sequence>
<feature type="transmembrane region" description="Helical" evidence="6">
    <location>
        <begin position="281"/>
        <end position="300"/>
    </location>
</feature>
<dbReference type="GO" id="GO:0022857">
    <property type="term" value="F:transmembrane transporter activity"/>
    <property type="evidence" value="ECO:0007669"/>
    <property type="project" value="InterPro"/>
</dbReference>
<feature type="domain" description="EamA" evidence="7">
    <location>
        <begin position="160"/>
        <end position="298"/>
    </location>
</feature>
<comment type="caution">
    <text evidence="8">The sequence shown here is derived from an EMBL/GenBank/DDBJ whole genome shotgun (WGS) entry which is preliminary data.</text>
</comment>
<evidence type="ECO:0000256" key="5">
    <source>
        <dbReference type="ARBA" id="ARBA00023136"/>
    </source>
</evidence>
<evidence type="ECO:0000256" key="3">
    <source>
        <dbReference type="ARBA" id="ARBA00022692"/>
    </source>
</evidence>
<dbReference type="AlphaFoldDB" id="A0A4V3WQ27"/>
<evidence type="ECO:0000256" key="1">
    <source>
        <dbReference type="ARBA" id="ARBA00004141"/>
    </source>
</evidence>
<evidence type="ECO:0000313" key="8">
    <source>
        <dbReference type="EMBL" id="THG18667.1"/>
    </source>
</evidence>
<dbReference type="GO" id="GO:0016020">
    <property type="term" value="C:membrane"/>
    <property type="evidence" value="ECO:0007669"/>
    <property type="project" value="UniProtKB-SubCell"/>
</dbReference>